<reference evidence="5 6" key="1">
    <citation type="submission" date="2017-04" db="EMBL/GenBank/DDBJ databases">
        <title>Complete Genome Sequence of the Bacillus horikoshii 20a strain from Cuatro Cienegas, Coahuila, Mexico.</title>
        <authorList>
            <person name="Zarza E."/>
            <person name="Alcaraz L.D."/>
            <person name="Aguilar-Salinas B."/>
            <person name="Islas A."/>
            <person name="Olmedo-Alvarez G."/>
        </authorList>
    </citation>
    <scope>NUCLEOTIDE SEQUENCE [LARGE SCALE GENOMIC DNA]</scope>
    <source>
        <strain evidence="5 6">20a</strain>
    </source>
</reference>
<organism evidence="5 6">
    <name type="scientific">Sutcliffiella horikoshii</name>
    <dbReference type="NCBI Taxonomy" id="79883"/>
    <lineage>
        <taxon>Bacteria</taxon>
        <taxon>Bacillati</taxon>
        <taxon>Bacillota</taxon>
        <taxon>Bacilli</taxon>
        <taxon>Bacillales</taxon>
        <taxon>Bacillaceae</taxon>
        <taxon>Sutcliffiella</taxon>
    </lineage>
</organism>
<dbReference type="Gene3D" id="3.40.50.10740">
    <property type="entry name" value="Class I glutamine amidotransferase-like"/>
    <property type="match status" value="1"/>
</dbReference>
<evidence type="ECO:0000256" key="1">
    <source>
        <dbReference type="ARBA" id="ARBA00010233"/>
    </source>
</evidence>
<dbReference type="InterPro" id="IPR040449">
    <property type="entry name" value="Peptidase_S66_N"/>
</dbReference>
<dbReference type="InterPro" id="IPR027478">
    <property type="entry name" value="LdcA_N"/>
</dbReference>
<accession>A0ABM6KPZ3</accession>
<evidence type="ECO:0000313" key="6">
    <source>
        <dbReference type="Proteomes" id="UP000195573"/>
    </source>
</evidence>
<protein>
    <submittedName>
        <fullName evidence="5">LD-carboxypeptidase</fullName>
    </submittedName>
</protein>
<keyword evidence="2" id="KW-0378">Hydrolase</keyword>
<keyword evidence="6" id="KW-1185">Reference proteome</keyword>
<dbReference type="PANTHER" id="PTHR30237:SF6">
    <property type="entry name" value="CARBOXYPEPTIDASE YOCD-RELATED"/>
    <property type="match status" value="1"/>
</dbReference>
<dbReference type="InterPro" id="IPR003507">
    <property type="entry name" value="S66_fam"/>
</dbReference>
<dbReference type="InterPro" id="IPR029062">
    <property type="entry name" value="Class_I_gatase-like"/>
</dbReference>
<dbReference type="SUPFAM" id="SSF141986">
    <property type="entry name" value="LD-carboxypeptidase A C-terminal domain-like"/>
    <property type="match status" value="1"/>
</dbReference>
<evidence type="ECO:0000256" key="2">
    <source>
        <dbReference type="ARBA" id="ARBA00022801"/>
    </source>
</evidence>
<dbReference type="PIRSF" id="PIRSF028757">
    <property type="entry name" value="LD-carboxypeptidase"/>
    <property type="match status" value="1"/>
</dbReference>
<sequence length="333" mass="37147">MEVGIMIVPAKLKIGDEIRVIAPSTSHSILSKENIELSTHRLEQLGLKVTFGKHINECNSLMTSSIESRIEDLHDAFKDNNVKAILTSIGGYQANQLLSYIDFDLIRDNPKIFCGYSDITALGNAIYAKAGLVTYSGVHFSSFGMMNGFEYSLEHFKKMLLEDAGSSFEVEKSSEWSNDAWYMDQENRKFYPNEGYLVINEGECEGTIIGGNLCTLNLLQGTEFMPNLKGSVLFLEDDKLTCPKTFDRDLQSLIHQTGFTDVKGIVIGRFEKVSNVTNELIKTIVQTKKELSHIPVVANADFGHTSPMFTFPIGGNVKLQVKKNDVKITLHTI</sequence>
<dbReference type="CDD" id="cd07062">
    <property type="entry name" value="Peptidase_S66_mccF_like"/>
    <property type="match status" value="1"/>
</dbReference>
<evidence type="ECO:0000259" key="3">
    <source>
        <dbReference type="Pfam" id="PF02016"/>
    </source>
</evidence>
<dbReference type="Pfam" id="PF17676">
    <property type="entry name" value="Peptidase_S66C"/>
    <property type="match status" value="1"/>
</dbReference>
<dbReference type="EMBL" id="CP020880">
    <property type="protein sequence ID" value="ART78577.1"/>
    <property type="molecule type" value="Genomic_DNA"/>
</dbReference>
<feature type="domain" description="LD-carboxypeptidase N-terminal" evidence="3">
    <location>
        <begin position="18"/>
        <end position="137"/>
    </location>
</feature>
<dbReference type="Proteomes" id="UP000195573">
    <property type="component" value="Chromosome"/>
</dbReference>
<dbReference type="PANTHER" id="PTHR30237">
    <property type="entry name" value="MURAMOYLTETRAPEPTIDE CARBOXYPEPTIDASE"/>
    <property type="match status" value="1"/>
</dbReference>
<dbReference type="InterPro" id="IPR040921">
    <property type="entry name" value="Peptidase_S66C"/>
</dbReference>
<comment type="similarity">
    <text evidence="1">Belongs to the peptidase S66 family.</text>
</comment>
<proteinExistence type="inferred from homology"/>
<dbReference type="InterPro" id="IPR027461">
    <property type="entry name" value="Carboxypeptidase_A_C_sf"/>
</dbReference>
<name>A0ABM6KPZ3_9BACI</name>
<evidence type="ECO:0000313" key="5">
    <source>
        <dbReference type="EMBL" id="ART78577.1"/>
    </source>
</evidence>
<feature type="domain" description="LD-carboxypeptidase C-terminal" evidence="4">
    <location>
        <begin position="205"/>
        <end position="319"/>
    </location>
</feature>
<dbReference type="Pfam" id="PF02016">
    <property type="entry name" value="Peptidase_S66"/>
    <property type="match status" value="1"/>
</dbReference>
<dbReference type="Gene3D" id="3.50.30.60">
    <property type="entry name" value="LD-carboxypeptidase A C-terminal domain-like"/>
    <property type="match status" value="1"/>
</dbReference>
<gene>
    <name evidence="5" type="ORF">B4U37_08385</name>
</gene>
<evidence type="ECO:0000259" key="4">
    <source>
        <dbReference type="Pfam" id="PF17676"/>
    </source>
</evidence>
<dbReference type="SUPFAM" id="SSF52317">
    <property type="entry name" value="Class I glutamine amidotransferase-like"/>
    <property type="match status" value="1"/>
</dbReference>